<dbReference type="PANTHER" id="PTHR45947:SF3">
    <property type="entry name" value="SULFOQUINOVOSYL TRANSFERASE SQD2"/>
    <property type="match status" value="1"/>
</dbReference>
<dbReference type="CDD" id="cd03801">
    <property type="entry name" value="GT4_PimA-like"/>
    <property type="match status" value="1"/>
</dbReference>
<dbReference type="Pfam" id="PF00534">
    <property type="entry name" value="Glycos_transf_1"/>
    <property type="match status" value="1"/>
</dbReference>
<name>A0A6J6L9W1_9ZZZZ</name>
<accession>A0A6J6L9W1</accession>
<proteinExistence type="predicted"/>
<protein>
    <submittedName>
        <fullName evidence="4">Unannotated protein</fullName>
    </submittedName>
</protein>
<dbReference type="InterPro" id="IPR050194">
    <property type="entry name" value="Glycosyltransferase_grp1"/>
</dbReference>
<evidence type="ECO:0000259" key="2">
    <source>
        <dbReference type="Pfam" id="PF13439"/>
    </source>
</evidence>
<feature type="domain" description="Glycosyltransferase subfamily 4-like N-terminal" evidence="2">
    <location>
        <begin position="16"/>
        <end position="179"/>
    </location>
</feature>
<dbReference type="Gene3D" id="3.40.50.2000">
    <property type="entry name" value="Glycogen Phosphorylase B"/>
    <property type="match status" value="2"/>
</dbReference>
<dbReference type="InterPro" id="IPR028098">
    <property type="entry name" value="Glyco_trans_4-like_N"/>
</dbReference>
<dbReference type="Pfam" id="PF13439">
    <property type="entry name" value="Glyco_transf_4"/>
    <property type="match status" value="1"/>
</dbReference>
<evidence type="ECO:0000313" key="3">
    <source>
        <dbReference type="EMBL" id="CAB4618914.1"/>
    </source>
</evidence>
<dbReference type="AlphaFoldDB" id="A0A6J6L9W1"/>
<evidence type="ECO:0000259" key="1">
    <source>
        <dbReference type="Pfam" id="PF00534"/>
    </source>
</evidence>
<dbReference type="InterPro" id="IPR001296">
    <property type="entry name" value="Glyco_trans_1"/>
</dbReference>
<reference evidence="4" key="1">
    <citation type="submission" date="2020-05" db="EMBL/GenBank/DDBJ databases">
        <authorList>
            <person name="Chiriac C."/>
            <person name="Salcher M."/>
            <person name="Ghai R."/>
            <person name="Kavagutti S V."/>
        </authorList>
    </citation>
    <scope>NUCLEOTIDE SEQUENCE</scope>
</reference>
<organism evidence="4">
    <name type="scientific">freshwater metagenome</name>
    <dbReference type="NCBI Taxonomy" id="449393"/>
    <lineage>
        <taxon>unclassified sequences</taxon>
        <taxon>metagenomes</taxon>
        <taxon>ecological metagenomes</taxon>
    </lineage>
</organism>
<gene>
    <name evidence="3" type="ORF">UFOPK1908_00601</name>
    <name evidence="4" type="ORF">UFOPK2282_00381</name>
</gene>
<dbReference type="SUPFAM" id="SSF53756">
    <property type="entry name" value="UDP-Glycosyltransferase/glycogen phosphorylase"/>
    <property type="match status" value="1"/>
</dbReference>
<dbReference type="GO" id="GO:0016758">
    <property type="term" value="F:hexosyltransferase activity"/>
    <property type="evidence" value="ECO:0007669"/>
    <property type="project" value="TreeGrafter"/>
</dbReference>
<dbReference type="EMBL" id="CAEZVB010000019">
    <property type="protein sequence ID" value="CAB4618914.1"/>
    <property type="molecule type" value="Genomic_DNA"/>
</dbReference>
<dbReference type="PANTHER" id="PTHR45947">
    <property type="entry name" value="SULFOQUINOVOSYL TRANSFERASE SQD2"/>
    <property type="match status" value="1"/>
</dbReference>
<evidence type="ECO:0000313" key="4">
    <source>
        <dbReference type="EMBL" id="CAB4658376.1"/>
    </source>
</evidence>
<dbReference type="EMBL" id="CAEZWR010000029">
    <property type="protein sequence ID" value="CAB4658376.1"/>
    <property type="molecule type" value="Genomic_DNA"/>
</dbReference>
<feature type="domain" description="Glycosyl transferase family 1" evidence="1">
    <location>
        <begin position="194"/>
        <end position="348"/>
    </location>
</feature>
<sequence>MVRIAHVTDCYLPRTGGIETQVRALARHQAASGHEVSIITATPGVKRSGTEIVDGLAVTRITAKIPGDLPIHPRTRHHVAAALQENPVDVVHVHVGVISPFAWGAIRAAYQLKIPTVVTVHGIWGPLASPGYRLSELIAKWATWGITISAVSQVAAKTIERAVPTLGEVLVLPNGIDVQDWQLPVRQHDSSTLNLVTVMRLAPRKRTLPLLKIVKAAQERAGITMRIHLRLVGDGPERSRAESFVHQHGLKNLVSFTGRLDHAGIREIFAMSDVYVQPSVKESFGIAALEARAAGLPVIARSQTGTTQFIRDHQEGLLAQTDSGMASAIASLAADRALLAQLGEYNRSTAPEQSWPMVLARVDEAYARARHLD</sequence>